<keyword evidence="2" id="KW-0001">2Fe-2S</keyword>
<keyword evidence="5" id="KW-0805">Transcription regulation</keyword>
<evidence type="ECO:0000313" key="7">
    <source>
        <dbReference type="EMBL" id="EKE70629.1"/>
    </source>
</evidence>
<dbReference type="EMBL" id="AMRI01000020">
    <property type="protein sequence ID" value="EKE70629.1"/>
    <property type="molecule type" value="Genomic_DNA"/>
</dbReference>
<keyword evidence="8" id="KW-1185">Reference proteome</keyword>
<dbReference type="GO" id="GO:0003700">
    <property type="term" value="F:DNA-binding transcription factor activity"/>
    <property type="evidence" value="ECO:0007669"/>
    <property type="project" value="TreeGrafter"/>
</dbReference>
<dbReference type="PANTHER" id="PTHR33221">
    <property type="entry name" value="WINGED HELIX-TURN-HELIX TRANSCRIPTIONAL REGULATOR, RRF2 FAMILY"/>
    <property type="match status" value="1"/>
</dbReference>
<accession>K2JJD4</accession>
<dbReference type="PATRIC" id="fig|745411.4.peg.2734"/>
<organism evidence="7 8">
    <name type="scientific">Gallaecimonas xiamenensis 3-C-1</name>
    <dbReference type="NCBI Taxonomy" id="745411"/>
    <lineage>
        <taxon>Bacteria</taxon>
        <taxon>Pseudomonadati</taxon>
        <taxon>Pseudomonadota</taxon>
        <taxon>Gammaproteobacteria</taxon>
        <taxon>Enterobacterales</taxon>
        <taxon>Gallaecimonadaceae</taxon>
        <taxon>Gallaecimonas</taxon>
    </lineage>
</organism>
<comment type="caution">
    <text evidence="7">The sequence shown here is derived from an EMBL/GenBank/DDBJ whole genome shotgun (WGS) entry which is preliminary data.</text>
</comment>
<dbReference type="InterPro" id="IPR000944">
    <property type="entry name" value="Tscrpt_reg_Rrf2"/>
</dbReference>
<dbReference type="PANTHER" id="PTHR33221:SF13">
    <property type="entry name" value="TRANSCRIPTIONAL REGULATOR-RELATED"/>
    <property type="match status" value="1"/>
</dbReference>
<dbReference type="Proteomes" id="UP000006755">
    <property type="component" value="Unassembled WGS sequence"/>
</dbReference>
<name>K2JJD4_9GAMM</name>
<dbReference type="SUPFAM" id="SSF46785">
    <property type="entry name" value="Winged helix' DNA-binding domain"/>
    <property type="match status" value="1"/>
</dbReference>
<dbReference type="Pfam" id="PF02082">
    <property type="entry name" value="Rrf2"/>
    <property type="match status" value="1"/>
</dbReference>
<dbReference type="Gene3D" id="1.10.10.10">
    <property type="entry name" value="Winged helix-like DNA-binding domain superfamily/Winged helix DNA-binding domain"/>
    <property type="match status" value="1"/>
</dbReference>
<evidence type="ECO:0000256" key="1">
    <source>
        <dbReference type="ARBA" id="ARBA00022491"/>
    </source>
</evidence>
<evidence type="ECO:0000256" key="5">
    <source>
        <dbReference type="ARBA" id="ARBA00023015"/>
    </source>
</evidence>
<dbReference type="NCBIfam" id="TIGR00738">
    <property type="entry name" value="rrf2_super"/>
    <property type="match status" value="1"/>
</dbReference>
<dbReference type="GO" id="GO:0005829">
    <property type="term" value="C:cytosol"/>
    <property type="evidence" value="ECO:0007669"/>
    <property type="project" value="TreeGrafter"/>
</dbReference>
<dbReference type="PROSITE" id="PS51197">
    <property type="entry name" value="HTH_RRF2_2"/>
    <property type="match status" value="1"/>
</dbReference>
<gene>
    <name evidence="7" type="ORF">B3C1_13863</name>
</gene>
<evidence type="ECO:0000313" key="8">
    <source>
        <dbReference type="Proteomes" id="UP000006755"/>
    </source>
</evidence>
<evidence type="ECO:0000256" key="4">
    <source>
        <dbReference type="ARBA" id="ARBA00023014"/>
    </source>
</evidence>
<keyword evidence="1" id="KW-0678">Repressor</keyword>
<dbReference type="eggNOG" id="COG1959">
    <property type="taxonomic scope" value="Bacteria"/>
</dbReference>
<keyword evidence="6" id="KW-0804">Transcription</keyword>
<keyword evidence="4" id="KW-0411">Iron-sulfur</keyword>
<evidence type="ECO:0000256" key="6">
    <source>
        <dbReference type="ARBA" id="ARBA00023163"/>
    </source>
</evidence>
<proteinExistence type="predicted"/>
<protein>
    <submittedName>
        <fullName evidence="7">Transcriptional regulator</fullName>
    </submittedName>
</protein>
<reference evidence="7 8" key="1">
    <citation type="journal article" date="2012" name="J. Bacteriol.">
        <title>Genome Sequence of Gallaecimonas xiamenensis Type Strain 3-C-1.</title>
        <authorList>
            <person name="Lai Q."/>
            <person name="Wang L."/>
            <person name="Wang W."/>
            <person name="Shao Z."/>
        </authorList>
    </citation>
    <scope>NUCLEOTIDE SEQUENCE [LARGE SCALE GENOMIC DNA]</scope>
    <source>
        <strain evidence="7 8">3-C-1</strain>
    </source>
</reference>
<dbReference type="STRING" id="745411.B3C1_13863"/>
<evidence type="ECO:0000256" key="2">
    <source>
        <dbReference type="ARBA" id="ARBA00022714"/>
    </source>
</evidence>
<keyword evidence="3" id="KW-0408">Iron</keyword>
<dbReference type="GO" id="GO:0051537">
    <property type="term" value="F:2 iron, 2 sulfur cluster binding"/>
    <property type="evidence" value="ECO:0007669"/>
    <property type="project" value="UniProtKB-KW"/>
</dbReference>
<dbReference type="InterPro" id="IPR036390">
    <property type="entry name" value="WH_DNA-bd_sf"/>
</dbReference>
<dbReference type="AlphaFoldDB" id="K2JJD4"/>
<sequence length="174" mass="19102">MKMALYSSGVEYGLHCLLFLVDDSKGESREANARTLAELQGVPAELLAKVFTKLAKAKLLEATSGPRGGFKLARPADEITVLDVVKAIDGDKAIFECRNIRENCALFGNCTPDWAVADTCSVHAVMQAAQQRMEEALAQQTLLDIARRVKRKAPADYGQRIDVWFEENKGEKGS</sequence>
<evidence type="ECO:0000256" key="3">
    <source>
        <dbReference type="ARBA" id="ARBA00023004"/>
    </source>
</evidence>
<dbReference type="InterPro" id="IPR036388">
    <property type="entry name" value="WH-like_DNA-bd_sf"/>
</dbReference>
<keyword evidence="2" id="KW-0479">Metal-binding</keyword>